<dbReference type="PROSITE" id="PS00597">
    <property type="entry name" value="PLANT_LTP"/>
    <property type="match status" value="1"/>
</dbReference>
<dbReference type="Gene3D" id="1.10.110.10">
    <property type="entry name" value="Plant lipid-transfer and hydrophobic proteins"/>
    <property type="match status" value="1"/>
</dbReference>
<dbReference type="Proteomes" id="UP001231189">
    <property type="component" value="Unassembled WGS sequence"/>
</dbReference>
<dbReference type="InterPro" id="IPR016140">
    <property type="entry name" value="Bifunc_inhib/LTP/seed_store"/>
</dbReference>
<dbReference type="InterPro" id="IPR036312">
    <property type="entry name" value="Bifun_inhib/LTP/seed_sf"/>
</dbReference>
<comment type="caution">
    <text evidence="4">The sequence shown here is derived from an EMBL/GenBank/DDBJ whole genome shotgun (WGS) entry which is preliminary data.</text>
</comment>
<dbReference type="SUPFAM" id="SSF47699">
    <property type="entry name" value="Bifunctional inhibitor/lipid-transfer protein/seed storage 2S albumin"/>
    <property type="match status" value="1"/>
</dbReference>
<keyword evidence="1" id="KW-0446">Lipid-binding</keyword>
<dbReference type="GO" id="GO:0008289">
    <property type="term" value="F:lipid binding"/>
    <property type="evidence" value="ECO:0007669"/>
    <property type="project" value="UniProtKB-KW"/>
</dbReference>
<dbReference type="PRINTS" id="PR00382">
    <property type="entry name" value="LIPIDTRNSFER"/>
</dbReference>
<evidence type="ECO:0000313" key="5">
    <source>
        <dbReference type="Proteomes" id="UP001231189"/>
    </source>
</evidence>
<comment type="similarity">
    <text evidence="1">Belongs to the plant LTP family.</text>
</comment>
<accession>A0AAD8S7B8</accession>
<gene>
    <name evidence="4" type="ORF">QYE76_064389</name>
</gene>
<evidence type="ECO:0000313" key="4">
    <source>
        <dbReference type="EMBL" id="KAK1646584.1"/>
    </source>
</evidence>
<feature type="signal peptide" evidence="2">
    <location>
        <begin position="1"/>
        <end position="28"/>
    </location>
</feature>
<evidence type="ECO:0000259" key="3">
    <source>
        <dbReference type="SMART" id="SM00499"/>
    </source>
</evidence>
<dbReference type="EMBL" id="JAUUTY010000004">
    <property type="protein sequence ID" value="KAK1646584.1"/>
    <property type="molecule type" value="Genomic_DNA"/>
</dbReference>
<evidence type="ECO:0000256" key="1">
    <source>
        <dbReference type="RuleBase" id="RU000628"/>
    </source>
</evidence>
<dbReference type="CDD" id="cd01960">
    <property type="entry name" value="nsLTP1"/>
    <property type="match status" value="1"/>
</dbReference>
<dbReference type="PANTHER" id="PTHR33076">
    <property type="entry name" value="NON-SPECIFIC LIPID-TRANSFER PROTEIN 2-RELATED"/>
    <property type="match status" value="1"/>
</dbReference>
<dbReference type="GO" id="GO:0006869">
    <property type="term" value="P:lipid transport"/>
    <property type="evidence" value="ECO:0007669"/>
    <property type="project" value="InterPro"/>
</dbReference>
<name>A0AAD8S7B8_LOLMU</name>
<comment type="function">
    <text evidence="1">Plant non-specific lipid-transfer proteins transfer phospholipids as well as galactolipids across membranes. May play a role in wax or cutin deposition in the cell walls of expanding epidermal cells and certain secretory tissues.</text>
</comment>
<feature type="domain" description="Bifunctional inhibitor/plant lipid transfer protein/seed storage helical" evidence="3">
    <location>
        <begin position="33"/>
        <end position="118"/>
    </location>
</feature>
<protein>
    <recommendedName>
        <fullName evidence="1">Non-specific lipid-transfer protein</fullName>
    </recommendedName>
</protein>
<dbReference type="InterPro" id="IPR000528">
    <property type="entry name" value="Plant_nsLTP"/>
</dbReference>
<proteinExistence type="inferred from homology"/>
<dbReference type="Pfam" id="PF00234">
    <property type="entry name" value="Tryp_alpha_amyl"/>
    <property type="match status" value="1"/>
</dbReference>
<dbReference type="SMART" id="SM00499">
    <property type="entry name" value="AAI"/>
    <property type="match status" value="1"/>
</dbReference>
<reference evidence="4" key="1">
    <citation type="submission" date="2023-07" db="EMBL/GenBank/DDBJ databases">
        <title>A chromosome-level genome assembly of Lolium multiflorum.</title>
        <authorList>
            <person name="Chen Y."/>
            <person name="Copetti D."/>
            <person name="Kolliker R."/>
            <person name="Studer B."/>
        </authorList>
    </citation>
    <scope>NUCLEOTIDE SEQUENCE</scope>
    <source>
        <strain evidence="4">02402/16</strain>
        <tissue evidence="4">Leaf</tissue>
    </source>
</reference>
<organism evidence="4 5">
    <name type="scientific">Lolium multiflorum</name>
    <name type="common">Italian ryegrass</name>
    <name type="synonym">Lolium perenne subsp. multiflorum</name>
    <dbReference type="NCBI Taxonomy" id="4521"/>
    <lineage>
        <taxon>Eukaryota</taxon>
        <taxon>Viridiplantae</taxon>
        <taxon>Streptophyta</taxon>
        <taxon>Embryophyta</taxon>
        <taxon>Tracheophyta</taxon>
        <taxon>Spermatophyta</taxon>
        <taxon>Magnoliopsida</taxon>
        <taxon>Liliopsida</taxon>
        <taxon>Poales</taxon>
        <taxon>Poaceae</taxon>
        <taxon>BOP clade</taxon>
        <taxon>Pooideae</taxon>
        <taxon>Poodae</taxon>
        <taxon>Poeae</taxon>
        <taxon>Poeae Chloroplast Group 2 (Poeae type)</taxon>
        <taxon>Loliodinae</taxon>
        <taxon>Loliinae</taxon>
        <taxon>Lolium</taxon>
    </lineage>
</organism>
<feature type="chain" id="PRO_5042070939" description="Non-specific lipid-transfer protein" evidence="2">
    <location>
        <begin position="29"/>
        <end position="122"/>
    </location>
</feature>
<dbReference type="AlphaFoldDB" id="A0AAD8S7B8"/>
<sequence length="122" mass="12136">MAARRAYAAATLVLLAAALVLSAAPAEGAVSSCGQVIGYIAPCLTYAMGNAPKPSGNCCSGVQSLNSAAASAADRQTTCNCLKQRAGGVGGLRPDLIAGIPGKCNVKIPYAISPNTDCSKVH</sequence>
<keyword evidence="2" id="KW-0732">Signal</keyword>
<keyword evidence="1" id="KW-0813">Transport</keyword>
<evidence type="ECO:0000256" key="2">
    <source>
        <dbReference type="SAM" id="SignalP"/>
    </source>
</evidence>
<keyword evidence="5" id="KW-1185">Reference proteome</keyword>